<gene>
    <name evidence="1" type="ORF">QK289_10755</name>
</gene>
<dbReference type="Proteomes" id="UP001243286">
    <property type="component" value="Unassembled WGS sequence"/>
</dbReference>
<keyword evidence="2" id="KW-1185">Reference proteome</keyword>
<evidence type="ECO:0000313" key="2">
    <source>
        <dbReference type="Proteomes" id="UP001243286"/>
    </source>
</evidence>
<dbReference type="EMBL" id="JASBQV010000016">
    <property type="protein sequence ID" value="MDI3235488.1"/>
    <property type="molecule type" value="Genomic_DNA"/>
</dbReference>
<protein>
    <recommendedName>
        <fullName evidence="3">VOC domain-containing protein</fullName>
    </recommendedName>
</protein>
<dbReference type="SUPFAM" id="SSF54593">
    <property type="entry name" value="Glyoxalase/Bleomycin resistance protein/Dihydroxybiphenyl dioxygenase"/>
    <property type="match status" value="1"/>
</dbReference>
<sequence length="206" mass="23617">MLFHYHMWTPFVEETERFYEQLGFQVTQRIGKQDGVFTSFDPPLDWEDFRHQQILFRIVEMKRGAINITFGHGKKIIFDHIGFLVTEAERVVTLQRAETLGWTVQANERRTFIQTPYGFRIELQTHLDAIESRSGDQLLQLEIATPKSGLAAMLHQLLERPVPEITTSAAERARLTQVTFSGNHADAAHQQDPNGVEVVTVSGVQR</sequence>
<comment type="caution">
    <text evidence="1">The sequence shown here is derived from an EMBL/GenBank/DDBJ whole genome shotgun (WGS) entry which is preliminary data.</text>
</comment>
<dbReference type="InterPro" id="IPR029068">
    <property type="entry name" value="Glyas_Bleomycin-R_OHBP_Dase"/>
</dbReference>
<dbReference type="RefSeq" id="WP_282356606.1">
    <property type="nucleotide sequence ID" value="NZ_JASBQV010000016.1"/>
</dbReference>
<dbReference type="Gene3D" id="3.10.180.10">
    <property type="entry name" value="2,3-Dihydroxybiphenyl 1,2-Dioxygenase, domain 1"/>
    <property type="match status" value="1"/>
</dbReference>
<proteinExistence type="predicted"/>
<accession>A0ABT6R3W3</accession>
<organism evidence="1 2">
    <name type="scientific">Exiguobacterium antarcticum</name>
    <dbReference type="NCBI Taxonomy" id="132920"/>
    <lineage>
        <taxon>Bacteria</taxon>
        <taxon>Bacillati</taxon>
        <taxon>Bacillota</taxon>
        <taxon>Bacilli</taxon>
        <taxon>Bacillales</taxon>
        <taxon>Bacillales Family XII. Incertae Sedis</taxon>
        <taxon>Exiguobacterium</taxon>
    </lineage>
</organism>
<evidence type="ECO:0000313" key="1">
    <source>
        <dbReference type="EMBL" id="MDI3235488.1"/>
    </source>
</evidence>
<evidence type="ECO:0008006" key="3">
    <source>
        <dbReference type="Google" id="ProtNLM"/>
    </source>
</evidence>
<reference evidence="1 2" key="1">
    <citation type="submission" date="2023-04" db="EMBL/GenBank/DDBJ databases">
        <title>Antarctic isolates genomes.</title>
        <authorList>
            <person name="Dimov S.G."/>
        </authorList>
    </citation>
    <scope>NUCLEOTIDE SEQUENCE [LARGE SCALE GENOMIC DNA]</scope>
    <source>
        <strain evidence="1 2">AL19</strain>
    </source>
</reference>
<name>A0ABT6R3W3_9BACL</name>